<feature type="binding site" evidence="2">
    <location>
        <begin position="195"/>
        <end position="197"/>
    </location>
    <ligand>
        <name>ATP</name>
        <dbReference type="ChEBI" id="CHEBI:30616"/>
    </ligand>
</feature>
<feature type="binding site" evidence="2">
    <location>
        <position position="111"/>
    </location>
    <ligand>
        <name>Mg(2+)</name>
        <dbReference type="ChEBI" id="CHEBI:18420"/>
    </ligand>
</feature>
<comment type="catalytic activity">
    <reaction evidence="2">
        <text>(7R,8S)-7,8-diammoniononanoate + CO2 + ATP = (4R,5S)-dethiobiotin + ADP + phosphate + 3 H(+)</text>
        <dbReference type="Rhea" id="RHEA:15805"/>
        <dbReference type="ChEBI" id="CHEBI:15378"/>
        <dbReference type="ChEBI" id="CHEBI:16526"/>
        <dbReference type="ChEBI" id="CHEBI:30616"/>
        <dbReference type="ChEBI" id="CHEBI:43474"/>
        <dbReference type="ChEBI" id="CHEBI:149469"/>
        <dbReference type="ChEBI" id="CHEBI:149473"/>
        <dbReference type="ChEBI" id="CHEBI:456216"/>
        <dbReference type="EC" id="6.3.3.3"/>
    </reaction>
</comment>
<feature type="binding site" evidence="2">
    <location>
        <position position="46"/>
    </location>
    <ligand>
        <name>substrate</name>
    </ligand>
</feature>
<proteinExistence type="inferred from homology"/>
<dbReference type="HAMAP" id="MF_00336">
    <property type="entry name" value="BioD"/>
    <property type="match status" value="1"/>
</dbReference>
<dbReference type="InterPro" id="IPR004472">
    <property type="entry name" value="DTB_synth_BioD"/>
</dbReference>
<sequence length="231" mass="23817">MNPHESGRRARPGVFVTGTDTDVGKTLVSAILAKAWGADYWKPYQTGIAAAAGDSETVAALLGPGGGHELHAPACILRAPLAPWAAARAEGVALDMSALRLPGTNAPLVVEGAGGLYVPVDEHSMMIDVPARLALPVVLVARSTLGTINHTLLSLHALRARGLPVLGVVMNGPPSPGNREALERFGGVRIIAEIPPLARVDAAAVAGMARRIPALDVLMRGVEMPDARPGA</sequence>
<feature type="binding site" evidence="2">
    <location>
        <begin position="111"/>
        <end position="114"/>
    </location>
    <ligand>
        <name>ATP</name>
        <dbReference type="ChEBI" id="CHEBI:30616"/>
    </ligand>
</feature>
<feature type="binding site" evidence="2">
    <location>
        <position position="54"/>
    </location>
    <ligand>
        <name>Mg(2+)</name>
        <dbReference type="ChEBI" id="CHEBI:18420"/>
    </ligand>
</feature>
<comment type="pathway">
    <text evidence="2">Cofactor biosynthesis; biotin biosynthesis; biotin from 7,8-diaminononanoate: step 1/2.</text>
</comment>
<accession>A0ABN0TIQ0</accession>
<dbReference type="SUPFAM" id="SSF52540">
    <property type="entry name" value="P-loop containing nucleoside triphosphate hydrolases"/>
    <property type="match status" value="1"/>
</dbReference>
<dbReference type="NCBIfam" id="TIGR00347">
    <property type="entry name" value="bioD"/>
    <property type="match status" value="1"/>
</dbReference>
<dbReference type="PANTHER" id="PTHR43210:SF5">
    <property type="entry name" value="DETHIOBIOTIN SYNTHETASE"/>
    <property type="match status" value="1"/>
</dbReference>
<keyword evidence="2" id="KW-0460">Magnesium</keyword>
<keyword evidence="2" id="KW-0436">Ligase</keyword>
<dbReference type="EC" id="6.3.3.3" evidence="2"/>
<dbReference type="CDD" id="cd03109">
    <property type="entry name" value="DTBS"/>
    <property type="match status" value="1"/>
</dbReference>
<evidence type="ECO:0000313" key="4">
    <source>
        <dbReference type="Proteomes" id="UP001501176"/>
    </source>
</evidence>
<dbReference type="PANTHER" id="PTHR43210">
    <property type="entry name" value="DETHIOBIOTIN SYNTHETASE"/>
    <property type="match status" value="1"/>
</dbReference>
<comment type="subcellular location">
    <subcellularLocation>
        <location evidence="2">Cytoplasm</location>
    </subcellularLocation>
</comment>
<feature type="binding site" evidence="2">
    <location>
        <position position="26"/>
    </location>
    <ligand>
        <name>Mg(2+)</name>
        <dbReference type="ChEBI" id="CHEBI:18420"/>
    </ligand>
</feature>
<feature type="binding site" evidence="2">
    <location>
        <begin position="22"/>
        <end position="27"/>
    </location>
    <ligand>
        <name>ATP</name>
        <dbReference type="ChEBI" id="CHEBI:30616"/>
    </ligand>
</feature>
<dbReference type="Pfam" id="PF13500">
    <property type="entry name" value="AAA_26"/>
    <property type="match status" value="1"/>
</dbReference>
<feature type="binding site" evidence="2">
    <location>
        <position position="54"/>
    </location>
    <ligand>
        <name>ATP</name>
        <dbReference type="ChEBI" id="CHEBI:30616"/>
    </ligand>
</feature>
<keyword evidence="1 2" id="KW-0093">Biotin biosynthesis</keyword>
<protein>
    <recommendedName>
        <fullName evidence="2">ATP-dependent dethiobiotin synthetase BioD</fullName>
        <ecNumber evidence="2">6.3.3.3</ecNumber>
    </recommendedName>
    <alternativeName>
        <fullName evidence="2">DTB synthetase</fullName>
        <shortName evidence="2">DTBS</shortName>
    </alternativeName>
    <alternativeName>
        <fullName evidence="2">Dethiobiotin synthase</fullName>
    </alternativeName>
</protein>
<dbReference type="Proteomes" id="UP001501176">
    <property type="component" value="Unassembled WGS sequence"/>
</dbReference>
<keyword evidence="2" id="KW-0479">Metal-binding</keyword>
<evidence type="ECO:0000313" key="3">
    <source>
        <dbReference type="EMBL" id="GAA0222698.1"/>
    </source>
</evidence>
<reference evidence="3 4" key="1">
    <citation type="journal article" date="2019" name="Int. J. Syst. Evol. Microbiol.">
        <title>The Global Catalogue of Microorganisms (GCM) 10K type strain sequencing project: providing services to taxonomists for standard genome sequencing and annotation.</title>
        <authorList>
            <consortium name="The Broad Institute Genomics Platform"/>
            <consortium name="The Broad Institute Genome Sequencing Center for Infectious Disease"/>
            <person name="Wu L."/>
            <person name="Ma J."/>
        </authorList>
    </citation>
    <scope>NUCLEOTIDE SEQUENCE [LARGE SCALE GENOMIC DNA]</scope>
    <source>
        <strain evidence="3 4">JCM 16240</strain>
    </source>
</reference>
<comment type="similarity">
    <text evidence="2">Belongs to the dethiobiotin synthetase family.</text>
</comment>
<dbReference type="EMBL" id="BAAAFN010000008">
    <property type="protein sequence ID" value="GAA0222698.1"/>
    <property type="molecule type" value="Genomic_DNA"/>
</dbReference>
<dbReference type="InterPro" id="IPR027417">
    <property type="entry name" value="P-loop_NTPase"/>
</dbReference>
<dbReference type="Gene3D" id="3.40.50.300">
    <property type="entry name" value="P-loop containing nucleotide triphosphate hydrolases"/>
    <property type="match status" value="1"/>
</dbReference>
<dbReference type="PIRSF" id="PIRSF006755">
    <property type="entry name" value="DTB_synth"/>
    <property type="match status" value="1"/>
</dbReference>
<keyword evidence="4" id="KW-1185">Reference proteome</keyword>
<comment type="caution">
    <text evidence="2">Lacks conserved residue(s) required for the propagation of feature annotation.</text>
</comment>
<keyword evidence="2" id="KW-0963">Cytoplasm</keyword>
<comment type="cofactor">
    <cofactor evidence="2">
        <name>Mg(2+)</name>
        <dbReference type="ChEBI" id="CHEBI:18420"/>
    </cofactor>
</comment>
<keyword evidence="2" id="KW-0067">ATP-binding</keyword>
<gene>
    <name evidence="2" type="primary">bioD</name>
    <name evidence="3" type="ORF">GCM10009125_09680</name>
</gene>
<evidence type="ECO:0000256" key="2">
    <source>
        <dbReference type="HAMAP-Rule" id="MF_00336"/>
    </source>
</evidence>
<comment type="caution">
    <text evidence="3">The sequence shown here is derived from an EMBL/GenBank/DDBJ whole genome shotgun (WGS) entry which is preliminary data.</text>
</comment>
<organism evidence="3 4">
    <name type="scientific">Castellaniella daejeonensis</name>
    <dbReference type="NCBI Taxonomy" id="659013"/>
    <lineage>
        <taxon>Bacteria</taxon>
        <taxon>Pseudomonadati</taxon>
        <taxon>Pseudomonadota</taxon>
        <taxon>Betaproteobacteria</taxon>
        <taxon>Burkholderiales</taxon>
        <taxon>Alcaligenaceae</taxon>
        <taxon>Castellaniella</taxon>
    </lineage>
</organism>
<comment type="subunit">
    <text evidence="2">Homodimer.</text>
</comment>
<comment type="function">
    <text evidence="2">Catalyzes a mechanistically unusual reaction, the ATP-dependent insertion of CO2 between the N7 and N8 nitrogen atoms of 7,8-diaminopelargonic acid (DAPA, also called 7,8-diammoniononanoate) to form a ureido ring.</text>
</comment>
<evidence type="ECO:0000256" key="1">
    <source>
        <dbReference type="ARBA" id="ARBA00022756"/>
    </source>
</evidence>
<keyword evidence="2" id="KW-0547">Nucleotide-binding</keyword>
<feature type="active site" evidence="2">
    <location>
        <position position="42"/>
    </location>
</feature>
<dbReference type="RefSeq" id="WP_343820315.1">
    <property type="nucleotide sequence ID" value="NZ_BAAAFN010000008.1"/>
</dbReference>
<name>A0ABN0TIQ0_9BURK</name>